<dbReference type="GO" id="GO:0005737">
    <property type="term" value="C:cytoplasm"/>
    <property type="evidence" value="ECO:0007669"/>
    <property type="project" value="TreeGrafter"/>
</dbReference>
<accession>A0A9D4V8S4</accession>
<proteinExistence type="predicted"/>
<keyword evidence="3" id="KW-1185">Reference proteome</keyword>
<feature type="domain" description="25S rRNA (uridine-N(3))-methyltransferase BMT5-like" evidence="1">
    <location>
        <begin position="241"/>
        <end position="409"/>
    </location>
</feature>
<name>A0A9D4V8S4_ADICA</name>
<dbReference type="OrthoDB" id="273345at2759"/>
<dbReference type="Proteomes" id="UP000886520">
    <property type="component" value="Chromosome 4"/>
</dbReference>
<evidence type="ECO:0000313" key="3">
    <source>
        <dbReference type="Proteomes" id="UP000886520"/>
    </source>
</evidence>
<dbReference type="PANTHER" id="PTHR11538:SF26">
    <property type="entry name" value="FERREDOXIN-FOLD ANTICODON-BINDING DOMAIN-CONTAINING PROTEIN 1"/>
    <property type="match status" value="1"/>
</dbReference>
<organism evidence="2 3">
    <name type="scientific">Adiantum capillus-veneris</name>
    <name type="common">Maidenhair fern</name>
    <dbReference type="NCBI Taxonomy" id="13818"/>
    <lineage>
        <taxon>Eukaryota</taxon>
        <taxon>Viridiplantae</taxon>
        <taxon>Streptophyta</taxon>
        <taxon>Embryophyta</taxon>
        <taxon>Tracheophyta</taxon>
        <taxon>Polypodiopsida</taxon>
        <taxon>Polypodiidae</taxon>
        <taxon>Polypodiales</taxon>
        <taxon>Pteridineae</taxon>
        <taxon>Pteridaceae</taxon>
        <taxon>Vittarioideae</taxon>
        <taxon>Adiantum</taxon>
    </lineage>
</organism>
<dbReference type="EMBL" id="JABFUD020000004">
    <property type="protein sequence ID" value="KAI5080982.1"/>
    <property type="molecule type" value="Genomic_DNA"/>
</dbReference>
<sequence length="442" mass="47502">MAPISEILGALLRAILREISAVTGASSTSGDDAASDQEPHLYNSKQKILLVGEGDFSSSKTLATTPVAAAHSVNRDDAIAVQEPKKINLYNSKQRILLVGEGDFSSSKALATAPIAAAHSANRDDAIAVQEPNEINLYNSKQRILLVGEGDFSSSKALATAPIAATNSANRDDAIAVQEPTKIHLYNSKQRILPVGEGDFSSSKALATAPIAAAHSANRDDAVAVQEPKKIHLYNSKQRILLVGEGDFSFSKAMATAFGSAATNMVATSLDSRAKLLMCYPNCESTLEFLRRAGVELVHGVDATRMAADERFITRRFDRIIFNFPHAGFAVGVNETSPARIAANKELLRKFFPNAKSLLREGGEVHITHHVGRHPYTAWNLQGAAAEAGFLLKQLKAFDMSNFPGYVNRKGDGVFCADTFRLGPVSATYIFALPSFSSYFSV</sequence>
<dbReference type="InterPro" id="IPR019446">
    <property type="entry name" value="BMT5-like"/>
</dbReference>
<dbReference type="PANTHER" id="PTHR11538">
    <property type="entry name" value="PHENYLALANYL-TRNA SYNTHETASE"/>
    <property type="match status" value="1"/>
</dbReference>
<dbReference type="AlphaFoldDB" id="A0A9D4V8S4"/>
<dbReference type="SUPFAM" id="SSF53335">
    <property type="entry name" value="S-adenosyl-L-methionine-dependent methyltransferases"/>
    <property type="match status" value="1"/>
</dbReference>
<dbReference type="InterPro" id="IPR029063">
    <property type="entry name" value="SAM-dependent_MTases_sf"/>
</dbReference>
<protein>
    <recommendedName>
        <fullName evidence="1">25S rRNA (uridine-N(3))-methyltransferase BMT5-like domain-containing protein</fullName>
    </recommendedName>
</protein>
<reference evidence="2" key="1">
    <citation type="submission" date="2021-01" db="EMBL/GenBank/DDBJ databases">
        <title>Adiantum capillus-veneris genome.</title>
        <authorList>
            <person name="Fang Y."/>
            <person name="Liao Q."/>
        </authorList>
    </citation>
    <scope>NUCLEOTIDE SEQUENCE</scope>
    <source>
        <strain evidence="2">H3</strain>
        <tissue evidence="2">Leaf</tissue>
    </source>
</reference>
<dbReference type="Pfam" id="PF10354">
    <property type="entry name" value="BMT5-like"/>
    <property type="match status" value="1"/>
</dbReference>
<evidence type="ECO:0000259" key="1">
    <source>
        <dbReference type="Pfam" id="PF10354"/>
    </source>
</evidence>
<dbReference type="GO" id="GO:0070042">
    <property type="term" value="F:rRNA (uridine-N3-)-methyltransferase activity"/>
    <property type="evidence" value="ECO:0007669"/>
    <property type="project" value="InterPro"/>
</dbReference>
<gene>
    <name evidence="2" type="ORF">GOP47_0004165</name>
</gene>
<comment type="caution">
    <text evidence="2">The sequence shown here is derived from an EMBL/GenBank/DDBJ whole genome shotgun (WGS) entry which is preliminary data.</text>
</comment>
<dbReference type="GO" id="GO:0070475">
    <property type="term" value="P:rRNA base methylation"/>
    <property type="evidence" value="ECO:0007669"/>
    <property type="project" value="InterPro"/>
</dbReference>
<evidence type="ECO:0000313" key="2">
    <source>
        <dbReference type="EMBL" id="KAI5080982.1"/>
    </source>
</evidence>